<dbReference type="AlphaFoldDB" id="A0A561UKN8"/>
<dbReference type="OrthoDB" id="4551805at2"/>
<dbReference type="EMBL" id="VIWT01000001">
    <property type="protein sequence ID" value="TWF99924.1"/>
    <property type="molecule type" value="Genomic_DNA"/>
</dbReference>
<reference evidence="1 2" key="1">
    <citation type="submission" date="2019-06" db="EMBL/GenBank/DDBJ databases">
        <title>Sequencing the genomes of 1000 actinobacteria strains.</title>
        <authorList>
            <person name="Klenk H.-P."/>
        </authorList>
    </citation>
    <scope>NUCLEOTIDE SEQUENCE [LARGE SCALE GENOMIC DNA]</scope>
    <source>
        <strain evidence="1 2">DSM 44826</strain>
    </source>
</reference>
<dbReference type="Proteomes" id="UP000317940">
    <property type="component" value="Unassembled WGS sequence"/>
</dbReference>
<organism evidence="1 2">
    <name type="scientific">Kitasatospora viridis</name>
    <dbReference type="NCBI Taxonomy" id="281105"/>
    <lineage>
        <taxon>Bacteria</taxon>
        <taxon>Bacillati</taxon>
        <taxon>Actinomycetota</taxon>
        <taxon>Actinomycetes</taxon>
        <taxon>Kitasatosporales</taxon>
        <taxon>Streptomycetaceae</taxon>
        <taxon>Kitasatospora</taxon>
    </lineage>
</organism>
<dbReference type="RefSeq" id="WP_145906101.1">
    <property type="nucleotide sequence ID" value="NZ_BAAAMZ010000021.1"/>
</dbReference>
<sequence length="182" mass="19759">MTAPRPARPVTQDDYDEVRQLHALGLGRNDIARQLDRSGNVVSRLAAEMGLSFARAGEVAVATEVRRQDLAARRMLLAEHLTTDAERLREQLWQPTVVFAFGGKDNDYNEQPVNEPPPSEKRALLSAAGIAIDRSLKLEPGRDDSGADAARSMVGQLMAGLAEVYREQQSEQPAAEGAGDAP</sequence>
<evidence type="ECO:0000313" key="1">
    <source>
        <dbReference type="EMBL" id="TWF99924.1"/>
    </source>
</evidence>
<keyword evidence="2" id="KW-1185">Reference proteome</keyword>
<protein>
    <submittedName>
        <fullName evidence="1">Uncharacterized protein</fullName>
    </submittedName>
</protein>
<gene>
    <name evidence="1" type="ORF">FHX73_113784</name>
</gene>
<proteinExistence type="predicted"/>
<comment type="caution">
    <text evidence="1">The sequence shown here is derived from an EMBL/GenBank/DDBJ whole genome shotgun (WGS) entry which is preliminary data.</text>
</comment>
<evidence type="ECO:0000313" key="2">
    <source>
        <dbReference type="Proteomes" id="UP000317940"/>
    </source>
</evidence>
<name>A0A561UKN8_9ACTN</name>
<accession>A0A561UKN8</accession>